<evidence type="ECO:0000313" key="2">
    <source>
        <dbReference type="EMBL" id="CAA9568083.1"/>
    </source>
</evidence>
<sequence>VPGSPRRGRAGDAARRPGSRGRGPSRRAAPVGWSPTRFSAPADGCGKEV</sequence>
<gene>
    <name evidence="2" type="ORF">AVDCRST_MAG49-3279</name>
</gene>
<protein>
    <submittedName>
        <fullName evidence="2">Uncharacterized protein</fullName>
    </submittedName>
</protein>
<accession>A0A6J4V9M6</accession>
<evidence type="ECO:0000256" key="1">
    <source>
        <dbReference type="SAM" id="MobiDB-lite"/>
    </source>
</evidence>
<proteinExistence type="predicted"/>
<dbReference type="EMBL" id="CADCWG010000219">
    <property type="protein sequence ID" value="CAA9568083.1"/>
    <property type="molecule type" value="Genomic_DNA"/>
</dbReference>
<feature type="non-terminal residue" evidence="2">
    <location>
        <position position="49"/>
    </location>
</feature>
<organism evidence="2">
    <name type="scientific">uncultured Thermomicrobiales bacterium</name>
    <dbReference type="NCBI Taxonomy" id="1645740"/>
    <lineage>
        <taxon>Bacteria</taxon>
        <taxon>Pseudomonadati</taxon>
        <taxon>Thermomicrobiota</taxon>
        <taxon>Thermomicrobia</taxon>
        <taxon>Thermomicrobiales</taxon>
        <taxon>environmental samples</taxon>
    </lineage>
</organism>
<feature type="non-terminal residue" evidence="2">
    <location>
        <position position="1"/>
    </location>
</feature>
<reference evidence="2" key="1">
    <citation type="submission" date="2020-02" db="EMBL/GenBank/DDBJ databases">
        <authorList>
            <person name="Meier V. D."/>
        </authorList>
    </citation>
    <scope>NUCLEOTIDE SEQUENCE</scope>
    <source>
        <strain evidence="2">AVDCRST_MAG49</strain>
    </source>
</reference>
<name>A0A6J4V9M6_9BACT</name>
<feature type="region of interest" description="Disordered" evidence="1">
    <location>
        <begin position="1"/>
        <end position="49"/>
    </location>
</feature>
<dbReference type="AlphaFoldDB" id="A0A6J4V9M6"/>